<dbReference type="EMBL" id="REFZ01000002">
    <property type="protein sequence ID" value="RQH02306.1"/>
    <property type="molecule type" value="Genomic_DNA"/>
</dbReference>
<protein>
    <submittedName>
        <fullName evidence="10">(2Fe-2S)-binding protein</fullName>
    </submittedName>
</protein>
<dbReference type="InterPro" id="IPR036010">
    <property type="entry name" value="2Fe-2S_ferredoxin-like_sf"/>
</dbReference>
<dbReference type="SUPFAM" id="SSF54292">
    <property type="entry name" value="2Fe-2S ferredoxin-like"/>
    <property type="match status" value="1"/>
</dbReference>
<dbReference type="InterPro" id="IPR006058">
    <property type="entry name" value="2Fe2S_fd_BS"/>
</dbReference>
<gene>
    <name evidence="10" type="ORF">EA472_03125</name>
</gene>
<keyword evidence="3" id="KW-0001">2Fe-2S</keyword>
<keyword evidence="11" id="KW-1185">Reference proteome</keyword>
<name>A0A3N6PS54_NATCH</name>
<dbReference type="Pfam" id="PF00111">
    <property type="entry name" value="Fer2"/>
    <property type="match status" value="1"/>
</dbReference>
<dbReference type="PANTHER" id="PTHR43112:SF3">
    <property type="entry name" value="FERREDOXIN-2, CHLOROPLASTIC"/>
    <property type="match status" value="1"/>
</dbReference>
<evidence type="ECO:0000259" key="9">
    <source>
        <dbReference type="PROSITE" id="PS51085"/>
    </source>
</evidence>
<comment type="similarity">
    <text evidence="1">Belongs to the 2Fe2S plant-type ferredoxin family.</text>
</comment>
<dbReference type="PROSITE" id="PS00197">
    <property type="entry name" value="2FE2S_FER_1"/>
    <property type="match status" value="1"/>
</dbReference>
<evidence type="ECO:0000256" key="6">
    <source>
        <dbReference type="ARBA" id="ARBA00023004"/>
    </source>
</evidence>
<feature type="domain" description="2Fe-2S ferredoxin-type" evidence="9">
    <location>
        <begin position="4"/>
        <end position="93"/>
    </location>
</feature>
<evidence type="ECO:0000256" key="7">
    <source>
        <dbReference type="ARBA" id="ARBA00023014"/>
    </source>
</evidence>
<dbReference type="PANTHER" id="PTHR43112">
    <property type="entry name" value="FERREDOXIN"/>
    <property type="match status" value="1"/>
</dbReference>
<dbReference type="AlphaFoldDB" id="A0A3N6PS54"/>
<evidence type="ECO:0000256" key="1">
    <source>
        <dbReference type="ARBA" id="ARBA00007874"/>
    </source>
</evidence>
<keyword evidence="6" id="KW-0408">Iron</keyword>
<dbReference type="GO" id="GO:0046872">
    <property type="term" value="F:metal ion binding"/>
    <property type="evidence" value="ECO:0007669"/>
    <property type="project" value="UniProtKB-KW"/>
</dbReference>
<keyword evidence="5" id="KW-0249">Electron transport</keyword>
<dbReference type="InterPro" id="IPR012675">
    <property type="entry name" value="Beta-grasp_dom_sf"/>
</dbReference>
<evidence type="ECO:0000256" key="8">
    <source>
        <dbReference type="ARBA" id="ARBA00034078"/>
    </source>
</evidence>
<accession>A0A3N6PS54</accession>
<evidence type="ECO:0000313" key="10">
    <source>
        <dbReference type="EMBL" id="RQH02306.1"/>
    </source>
</evidence>
<evidence type="ECO:0000313" key="11">
    <source>
        <dbReference type="Proteomes" id="UP000281431"/>
    </source>
</evidence>
<keyword evidence="7" id="KW-0411">Iron-sulfur</keyword>
<dbReference type="CDD" id="cd00207">
    <property type="entry name" value="fer2"/>
    <property type="match status" value="1"/>
</dbReference>
<dbReference type="PROSITE" id="PS51085">
    <property type="entry name" value="2FE2S_FER_2"/>
    <property type="match status" value="1"/>
</dbReference>
<comment type="cofactor">
    <cofactor evidence="8">
        <name>[2Fe-2S] cluster</name>
        <dbReference type="ChEBI" id="CHEBI:190135"/>
    </cofactor>
</comment>
<sequence>MTEHSIEIPTEDVEFEMPENSDESILDAAEKHGLDMPYQCRMGHCGICAMHASGEVSQEDAMMLTPSEEEEGYVLTCVATPRSDLELHPEDTP</sequence>
<dbReference type="GO" id="GO:0051537">
    <property type="term" value="F:2 iron, 2 sulfur cluster binding"/>
    <property type="evidence" value="ECO:0007669"/>
    <property type="project" value="UniProtKB-KW"/>
</dbReference>
<dbReference type="Gene3D" id="3.10.20.30">
    <property type="match status" value="1"/>
</dbReference>
<keyword evidence="2" id="KW-0813">Transport</keyword>
<evidence type="ECO:0000256" key="2">
    <source>
        <dbReference type="ARBA" id="ARBA00022448"/>
    </source>
</evidence>
<comment type="caution">
    <text evidence="10">The sequence shown here is derived from an EMBL/GenBank/DDBJ whole genome shotgun (WGS) entry which is preliminary data.</text>
</comment>
<dbReference type="Proteomes" id="UP000281431">
    <property type="component" value="Unassembled WGS sequence"/>
</dbReference>
<evidence type="ECO:0000256" key="5">
    <source>
        <dbReference type="ARBA" id="ARBA00022982"/>
    </source>
</evidence>
<dbReference type="OrthoDB" id="235534at2157"/>
<evidence type="ECO:0000256" key="4">
    <source>
        <dbReference type="ARBA" id="ARBA00022723"/>
    </source>
</evidence>
<dbReference type="InterPro" id="IPR001041">
    <property type="entry name" value="2Fe-2S_ferredoxin-type"/>
</dbReference>
<reference evidence="10 11" key="1">
    <citation type="submission" date="2018-10" db="EMBL/GenBank/DDBJ databases">
        <title>Natrarchaeobius chitinivorans gen. nov., sp. nov., and Natrarchaeobius haloalkaliphilus sp. nov., alkaliphilic, chitin-utilizing haloarchaea from hypersaline alkaline lakes.</title>
        <authorList>
            <person name="Sorokin D.Y."/>
            <person name="Elcheninov A.G."/>
            <person name="Kostrikina N.A."/>
            <person name="Bale N.J."/>
            <person name="Sinninghe Damste J.S."/>
            <person name="Khijniak T.V."/>
            <person name="Kublanov I.V."/>
            <person name="Toshchakov S.V."/>
        </authorList>
    </citation>
    <scope>NUCLEOTIDE SEQUENCE [LARGE SCALE GENOMIC DNA]</scope>
    <source>
        <strain evidence="10 11">AArcht7</strain>
    </source>
</reference>
<evidence type="ECO:0000256" key="3">
    <source>
        <dbReference type="ARBA" id="ARBA00022714"/>
    </source>
</evidence>
<organism evidence="10 11">
    <name type="scientific">Natrarchaeobius chitinivorans</name>
    <dbReference type="NCBI Taxonomy" id="1679083"/>
    <lineage>
        <taxon>Archaea</taxon>
        <taxon>Methanobacteriati</taxon>
        <taxon>Methanobacteriota</taxon>
        <taxon>Stenosarchaea group</taxon>
        <taxon>Halobacteria</taxon>
        <taxon>Halobacteriales</taxon>
        <taxon>Natrialbaceae</taxon>
        <taxon>Natrarchaeobius</taxon>
    </lineage>
</organism>
<keyword evidence="4" id="KW-0479">Metal-binding</keyword>
<proteinExistence type="inferred from homology"/>